<evidence type="ECO:0000256" key="2">
    <source>
        <dbReference type="ARBA" id="ARBA00022553"/>
    </source>
</evidence>
<feature type="binding site" evidence="8">
    <location>
        <position position="336"/>
    </location>
    <ligand>
        <name>Zn(2+)</name>
        <dbReference type="ChEBI" id="CHEBI:29105"/>
        <label>2</label>
    </ligand>
</feature>
<feature type="domain" description="Copper amine oxidase-like N-terminal" evidence="11">
    <location>
        <begin position="488"/>
        <end position="577"/>
    </location>
</feature>
<dbReference type="InterPro" id="IPR036582">
    <property type="entry name" value="Mao_N_sf"/>
</dbReference>
<evidence type="ECO:0000313" key="12">
    <source>
        <dbReference type="EMBL" id="OXM85178.1"/>
    </source>
</evidence>
<keyword evidence="4" id="KW-0378">Hydrolase</keyword>
<comment type="cofactor">
    <cofactor evidence="8">
        <name>Mg(2+)</name>
        <dbReference type="ChEBI" id="CHEBI:18420"/>
    </cofactor>
    <text evidence="8">Binds 1 Mg(2+) ion.</text>
</comment>
<sequence length="580" mass="61554">MKKVFKQILVSGMVLSMVPAFSATAADAPSTTAAASAAAAPTAKSKNVIVLIGDGMGPAQVSAARDYARHFLNKNHLELDSYYVGQATTYADRGEDGGVMVSGEVTDSASAGTAFATGHKTYNAGISVSNEDVSKPFASVIEASEKVGKATGLVTTARITHATPAVYASHVRNRDNESAIASQYLNDQSVDVLFGGGKQFFVSKQEKGKRADKTIIPDFEAKGYKVVYDKAGLQSLEAKDGKALGLFGNSHVDYVLDRSESVPSLADMSQKAIDILSQNPNGFTMMIEGGRIDHAGHANDLPALVQEALDFDAAVKVAMDFAKKDGNTSVVVTADHETGGLSLSRDGVYEINVDAWNKEKQSSEVFAVKLKAAKSIEEIKQLVFENTGFNDLSDDEASYIMKGDGTSYAQEGAYNAVVAKRLMVGFTGHGHSAVDVGVWAYGPIADLVKGQIDNTDIARAISKVANVDLDGTTAELQAQYVYPKFKVTREGATLFPARMLSTSLGINVAWDEAAKSVVLSKGDNKVAVNVETAETTWNGAASSFNASMDNGSLWLSLDAFQQLTGKTLAWDALSERISLK</sequence>
<evidence type="ECO:0000256" key="5">
    <source>
        <dbReference type="ARBA" id="ARBA00022833"/>
    </source>
</evidence>
<evidence type="ECO:0000259" key="11">
    <source>
        <dbReference type="Pfam" id="PF07833"/>
    </source>
</evidence>
<reference evidence="12 13" key="1">
    <citation type="submission" date="2017-07" db="EMBL/GenBank/DDBJ databases">
        <title>Genome sequencing and assembly of Paenibacillus rigui.</title>
        <authorList>
            <person name="Mayilraj S."/>
        </authorList>
    </citation>
    <scope>NUCLEOTIDE SEQUENCE [LARGE SCALE GENOMIC DNA]</scope>
    <source>
        <strain evidence="12 13">JCM 16352</strain>
    </source>
</reference>
<comment type="caution">
    <text evidence="12">The sequence shown here is derived from an EMBL/GenBank/DDBJ whole genome shotgun (WGS) entry which is preliminary data.</text>
</comment>
<proteinExistence type="inferred from homology"/>
<feature type="binding site" evidence="8">
    <location>
        <position position="288"/>
    </location>
    <ligand>
        <name>Mg(2+)</name>
        <dbReference type="ChEBI" id="CHEBI:18420"/>
    </ligand>
</feature>
<dbReference type="EMBL" id="NMQW01000023">
    <property type="protein sequence ID" value="OXM85178.1"/>
    <property type="molecule type" value="Genomic_DNA"/>
</dbReference>
<dbReference type="Gene3D" id="3.30.457.10">
    <property type="entry name" value="Copper amine oxidase-like, N-terminal domain"/>
    <property type="match status" value="1"/>
</dbReference>
<feature type="signal peptide" evidence="10">
    <location>
        <begin position="1"/>
        <end position="25"/>
    </location>
</feature>
<dbReference type="InterPro" id="IPR001952">
    <property type="entry name" value="Alkaline_phosphatase"/>
</dbReference>
<protein>
    <submittedName>
        <fullName evidence="12">Alkaline phosphatase</fullName>
    </submittedName>
</protein>
<evidence type="ECO:0000256" key="10">
    <source>
        <dbReference type="SAM" id="SignalP"/>
    </source>
</evidence>
<gene>
    <name evidence="12" type="ORF">CF651_16375</name>
</gene>
<dbReference type="Pfam" id="PF07833">
    <property type="entry name" value="Cu_amine_oxidN1"/>
    <property type="match status" value="1"/>
</dbReference>
<dbReference type="GO" id="GO:0004035">
    <property type="term" value="F:alkaline phosphatase activity"/>
    <property type="evidence" value="ECO:0007669"/>
    <property type="project" value="TreeGrafter"/>
</dbReference>
<evidence type="ECO:0000256" key="9">
    <source>
        <dbReference type="RuleBase" id="RU003946"/>
    </source>
</evidence>
<dbReference type="Pfam" id="PF00245">
    <property type="entry name" value="Alk_phosphatase"/>
    <property type="match status" value="1"/>
</dbReference>
<feature type="binding site" evidence="8">
    <location>
        <position position="163"/>
    </location>
    <ligand>
        <name>Mg(2+)</name>
        <dbReference type="ChEBI" id="CHEBI:18420"/>
    </ligand>
</feature>
<comment type="cofactor">
    <cofactor evidence="8">
        <name>Zn(2+)</name>
        <dbReference type="ChEBI" id="CHEBI:29105"/>
    </cofactor>
    <text evidence="8">Binds 2 Zn(2+) ions.</text>
</comment>
<feature type="binding site" evidence="8">
    <location>
        <position position="335"/>
    </location>
    <ligand>
        <name>Zn(2+)</name>
        <dbReference type="ChEBI" id="CHEBI:29105"/>
        <label>2</label>
    </ligand>
</feature>
<feature type="binding site" evidence="8">
    <location>
        <position position="297"/>
    </location>
    <ligand>
        <name>Zn(2+)</name>
        <dbReference type="ChEBI" id="CHEBI:29105"/>
        <label>2</label>
    </ligand>
</feature>
<feature type="binding site" evidence="8">
    <location>
        <position position="293"/>
    </location>
    <ligand>
        <name>Zn(2+)</name>
        <dbReference type="ChEBI" id="CHEBI:29105"/>
        <label>2</label>
    </ligand>
</feature>
<dbReference type="PANTHER" id="PTHR11596:SF5">
    <property type="entry name" value="ALKALINE PHOSPHATASE"/>
    <property type="match status" value="1"/>
</dbReference>
<accession>A0A229UP63</accession>
<dbReference type="Gene3D" id="1.10.60.40">
    <property type="match status" value="1"/>
</dbReference>
<dbReference type="OrthoDB" id="9794455at2"/>
<dbReference type="Gene3D" id="3.40.720.10">
    <property type="entry name" value="Alkaline Phosphatase, subunit A"/>
    <property type="match status" value="1"/>
</dbReference>
<feature type="chain" id="PRO_5038902969" evidence="10">
    <location>
        <begin position="26"/>
        <end position="580"/>
    </location>
</feature>
<dbReference type="PROSITE" id="PS00123">
    <property type="entry name" value="ALKALINE_PHOSPHATASE"/>
    <property type="match status" value="1"/>
</dbReference>
<dbReference type="PRINTS" id="PR00113">
    <property type="entry name" value="ALKPHPHTASE"/>
</dbReference>
<dbReference type="SMART" id="SM00098">
    <property type="entry name" value="alkPPc"/>
    <property type="match status" value="1"/>
</dbReference>
<dbReference type="SUPFAM" id="SSF53649">
    <property type="entry name" value="Alkaline phosphatase-like"/>
    <property type="match status" value="1"/>
</dbReference>
<organism evidence="12 13">
    <name type="scientific">Paenibacillus rigui</name>
    <dbReference type="NCBI Taxonomy" id="554312"/>
    <lineage>
        <taxon>Bacteria</taxon>
        <taxon>Bacillati</taxon>
        <taxon>Bacillota</taxon>
        <taxon>Bacilli</taxon>
        <taxon>Bacillales</taxon>
        <taxon>Paenibacillaceae</taxon>
        <taxon>Paenibacillus</taxon>
    </lineage>
</organism>
<keyword evidence="6 8" id="KW-0460">Magnesium</keyword>
<keyword evidence="5 8" id="KW-0862">Zinc</keyword>
<keyword evidence="10" id="KW-0732">Signal</keyword>
<dbReference type="InterPro" id="IPR012854">
    <property type="entry name" value="Cu_amine_oxidase-like_N"/>
</dbReference>
<evidence type="ECO:0000256" key="8">
    <source>
        <dbReference type="PIRSR" id="PIRSR601952-2"/>
    </source>
</evidence>
<evidence type="ECO:0000256" key="1">
    <source>
        <dbReference type="ARBA" id="ARBA00005984"/>
    </source>
</evidence>
<name>A0A229UP63_9BACL</name>
<dbReference type="PANTHER" id="PTHR11596">
    <property type="entry name" value="ALKALINE PHOSPHATASE"/>
    <property type="match status" value="1"/>
</dbReference>
<feature type="active site" description="Phosphoserine intermediate" evidence="7">
    <location>
        <position position="108"/>
    </location>
</feature>
<evidence type="ECO:0000256" key="6">
    <source>
        <dbReference type="ARBA" id="ARBA00022842"/>
    </source>
</evidence>
<evidence type="ECO:0000313" key="13">
    <source>
        <dbReference type="Proteomes" id="UP000215509"/>
    </source>
</evidence>
<dbReference type="Proteomes" id="UP000215509">
    <property type="component" value="Unassembled WGS sequence"/>
</dbReference>
<evidence type="ECO:0000256" key="7">
    <source>
        <dbReference type="PIRSR" id="PIRSR601952-1"/>
    </source>
</evidence>
<dbReference type="InterPro" id="IPR018299">
    <property type="entry name" value="Alkaline_phosphatase_AS"/>
</dbReference>
<feature type="binding site" evidence="8">
    <location>
        <position position="161"/>
    </location>
    <ligand>
        <name>Mg(2+)</name>
        <dbReference type="ChEBI" id="CHEBI:18420"/>
    </ligand>
</feature>
<feature type="binding site" evidence="8">
    <location>
        <position position="54"/>
    </location>
    <ligand>
        <name>Zn(2+)</name>
        <dbReference type="ChEBI" id="CHEBI:29105"/>
        <label>2</label>
    </ligand>
</feature>
<dbReference type="GO" id="GO:0046872">
    <property type="term" value="F:metal ion binding"/>
    <property type="evidence" value="ECO:0007669"/>
    <property type="project" value="UniProtKB-KW"/>
</dbReference>
<dbReference type="AlphaFoldDB" id="A0A229UP63"/>
<dbReference type="CDD" id="cd16012">
    <property type="entry name" value="ALP"/>
    <property type="match status" value="1"/>
</dbReference>
<feature type="binding site" evidence="8">
    <location>
        <position position="54"/>
    </location>
    <ligand>
        <name>Mg(2+)</name>
        <dbReference type="ChEBI" id="CHEBI:18420"/>
    </ligand>
</feature>
<keyword evidence="13" id="KW-1185">Reference proteome</keyword>
<dbReference type="InterPro" id="IPR017850">
    <property type="entry name" value="Alkaline_phosphatase_core_sf"/>
</dbReference>
<keyword evidence="3 8" id="KW-0479">Metal-binding</keyword>
<dbReference type="SUPFAM" id="SSF55383">
    <property type="entry name" value="Copper amine oxidase, domain N"/>
    <property type="match status" value="1"/>
</dbReference>
<feature type="binding site" evidence="8">
    <location>
        <position position="431"/>
    </location>
    <ligand>
        <name>Zn(2+)</name>
        <dbReference type="ChEBI" id="CHEBI:29105"/>
        <label>2</label>
    </ligand>
</feature>
<comment type="similarity">
    <text evidence="1 9">Belongs to the alkaline phosphatase family.</text>
</comment>
<keyword evidence="2" id="KW-0597">Phosphoprotein</keyword>
<evidence type="ECO:0000256" key="3">
    <source>
        <dbReference type="ARBA" id="ARBA00022723"/>
    </source>
</evidence>
<evidence type="ECO:0000256" key="4">
    <source>
        <dbReference type="ARBA" id="ARBA00022801"/>
    </source>
</evidence>